<evidence type="ECO:0000313" key="1">
    <source>
        <dbReference type="EMBL" id="NDJ19531.1"/>
    </source>
</evidence>
<proteinExistence type="predicted"/>
<gene>
    <name evidence="1" type="ORF">GS601_19960</name>
</gene>
<evidence type="ECO:0000313" key="2">
    <source>
        <dbReference type="Proteomes" id="UP000646053"/>
    </source>
</evidence>
<comment type="caution">
    <text evidence="1">The sequence shown here is derived from an EMBL/GenBank/DDBJ whole genome shotgun (WGS) entry which is preliminary data.</text>
</comment>
<organism evidence="1 2">
    <name type="scientific">Myxacorys almedinensis A</name>
    <dbReference type="NCBI Taxonomy" id="2690445"/>
    <lineage>
        <taxon>Bacteria</taxon>
        <taxon>Bacillati</taxon>
        <taxon>Cyanobacteriota</taxon>
        <taxon>Cyanophyceae</taxon>
        <taxon>Leptolyngbyales</taxon>
        <taxon>Leptolyngbyaceae</taxon>
        <taxon>Myxacorys</taxon>
        <taxon>Myxacorys almedinensis</taxon>
    </lineage>
</organism>
<dbReference type="InterPro" id="IPR049891">
    <property type="entry name" value="CTB"/>
</dbReference>
<dbReference type="EMBL" id="WVIE01000032">
    <property type="protein sequence ID" value="NDJ19531.1"/>
    <property type="molecule type" value="Genomic_DNA"/>
</dbReference>
<dbReference type="NCBIfam" id="NF038167">
    <property type="entry name" value="cyan_ocin_like"/>
    <property type="match status" value="1"/>
</dbReference>
<accession>A0A8J7Z7G9</accession>
<name>A0A8J7Z7G9_9CYAN</name>
<dbReference type="AlphaFoldDB" id="A0A8J7Z7G9"/>
<sequence>MNRLTVQSELLMELSDEQQEIVSGGISLMDMISTDFDFSKESLAFKAEATSGPMGSNVSQLVAADKADLFTSASKDFSLNFNPGDFIKF</sequence>
<dbReference type="RefSeq" id="WP_162425056.1">
    <property type="nucleotide sequence ID" value="NZ_WVIE01000032.1"/>
</dbReference>
<reference evidence="1" key="1">
    <citation type="submission" date="2019-12" db="EMBL/GenBank/DDBJ databases">
        <title>High-Quality draft genome sequences of three cyanobacteria isolated from the limestone walls of the Old Cathedral of Coimbra.</title>
        <authorList>
            <person name="Tiago I."/>
            <person name="Soares F."/>
            <person name="Portugal A."/>
        </authorList>
    </citation>
    <scope>NUCLEOTIDE SEQUENCE</scope>
    <source>
        <strain evidence="1">A</strain>
    </source>
</reference>
<keyword evidence="2" id="KW-1185">Reference proteome</keyword>
<dbReference type="Proteomes" id="UP000646053">
    <property type="component" value="Unassembled WGS sequence"/>
</dbReference>
<protein>
    <submittedName>
        <fullName evidence="1">Uncharacterized protein</fullName>
    </submittedName>
</protein>